<keyword evidence="10" id="KW-1185">Reference proteome</keyword>
<dbReference type="GeneID" id="9649703"/>
<dbReference type="PROSITE" id="PS00455">
    <property type="entry name" value="AMP_BINDING"/>
    <property type="match status" value="1"/>
</dbReference>
<dbReference type="Gene3D" id="3.40.50.12780">
    <property type="entry name" value="N-terminal domain of ligase-like"/>
    <property type="match status" value="1"/>
</dbReference>
<dbReference type="InterPro" id="IPR020845">
    <property type="entry name" value="AMP-binding_CS"/>
</dbReference>
<evidence type="ECO:0000313" key="9">
    <source>
        <dbReference type="EMBL" id="EFJ13708.1"/>
    </source>
</evidence>
<dbReference type="CDD" id="cd05904">
    <property type="entry name" value="4CL"/>
    <property type="match status" value="1"/>
</dbReference>
<dbReference type="OMA" id="THASGMQ"/>
<dbReference type="Proteomes" id="UP000001514">
    <property type="component" value="Unassembled WGS sequence"/>
</dbReference>
<dbReference type="STRING" id="88036.D8SPQ0"/>
<evidence type="ECO:0000256" key="2">
    <source>
        <dbReference type="ARBA" id="ARBA00012959"/>
    </source>
</evidence>
<comment type="catalytic activity">
    <reaction evidence="6">
        <text>(E)-4-coumarate + ATP + CoA = (E)-4-coumaroyl-CoA + AMP + diphosphate</text>
        <dbReference type="Rhea" id="RHEA:19641"/>
        <dbReference type="ChEBI" id="CHEBI:12876"/>
        <dbReference type="ChEBI" id="CHEBI:30616"/>
        <dbReference type="ChEBI" id="CHEBI:33019"/>
        <dbReference type="ChEBI" id="CHEBI:57287"/>
        <dbReference type="ChEBI" id="CHEBI:85008"/>
        <dbReference type="ChEBI" id="CHEBI:456215"/>
        <dbReference type="EC" id="6.2.1.12"/>
    </reaction>
    <physiologicalReaction direction="left-to-right" evidence="6">
        <dbReference type="Rhea" id="RHEA:19642"/>
    </physiologicalReaction>
</comment>
<sequence length="537" mass="57393">MATDQHVAAEYIFRSKLPDIQIPNHVPLATYCLERAAADPELGGKAALIDGPTGTQMSYAQLGVAIRRVGAGLAKLGIGRGEVVMLLLPNSIEFVLVFLGCAVRGCVATTANPFYTPPEIAKQAKASGTKLIVTLSTYVDKVSGIAEVMSIDREVEGCLHISALTQADEGECPAVDIQPDDVVALPFSSGTTGLPKGVMLTHKSLVSSIAQQVDGDNPNLYMTPSDAVLCVLPMFHIYSLNSILLCSLRTASTIVIMPKFDLTQLLELVTRYSISIAPIVPPIVLALAKNPAVLAYDLSSIRMVQSGAAPLGKEIEDAFRARLPRATIGQGYGMTEAGPVVALCLAFAKHPFTVKPGSCGTIVRNADAKIVDPETGASLPRNQPGEMCIRGPQVMKGYLGDPESTRSTVDKDGWLHTGDVALIDDDDEVFIVDRVKEIIKYKGFQVAPAELEALLISNPSIADAAVVAKKDDLTGEVPVAFVVRAADSHISEDDIKGFVSKQVVFYKKIHSVYFVDSIPKNPSGKILRKELRSRLSS</sequence>
<dbReference type="InParanoid" id="D8SPQ0"/>
<feature type="domain" description="AMP-dependent synthetase/ligase" evidence="7">
    <location>
        <begin position="43"/>
        <end position="399"/>
    </location>
</feature>
<dbReference type="Gene3D" id="3.30.300.30">
    <property type="match status" value="1"/>
</dbReference>
<organism evidence="10">
    <name type="scientific">Selaginella moellendorffii</name>
    <name type="common">Spikemoss</name>
    <dbReference type="NCBI Taxonomy" id="88036"/>
    <lineage>
        <taxon>Eukaryota</taxon>
        <taxon>Viridiplantae</taxon>
        <taxon>Streptophyta</taxon>
        <taxon>Embryophyta</taxon>
        <taxon>Tracheophyta</taxon>
        <taxon>Lycopodiopsida</taxon>
        <taxon>Selaginellales</taxon>
        <taxon>Selaginellaceae</taxon>
        <taxon>Selaginella</taxon>
    </lineage>
</organism>
<evidence type="ECO:0000256" key="6">
    <source>
        <dbReference type="ARBA" id="ARBA00034252"/>
    </source>
</evidence>
<gene>
    <name evidence="9" type="primary">4CL1-2</name>
    <name evidence="9" type="ORF">SELMODRAFT_450546</name>
</gene>
<proteinExistence type="inferred from homology"/>
<dbReference type="GO" id="GO:0016207">
    <property type="term" value="F:4-coumarate-CoA ligase activity"/>
    <property type="evidence" value="ECO:0007669"/>
    <property type="project" value="UniProtKB-EC"/>
</dbReference>
<dbReference type="eggNOG" id="KOG1176">
    <property type="taxonomic scope" value="Eukaryota"/>
</dbReference>
<dbReference type="EMBL" id="GL377631">
    <property type="protein sequence ID" value="EFJ13708.1"/>
    <property type="molecule type" value="Genomic_DNA"/>
</dbReference>
<dbReference type="Pfam" id="PF00501">
    <property type="entry name" value="AMP-binding"/>
    <property type="match status" value="1"/>
</dbReference>
<comment type="similarity">
    <text evidence="1">Belongs to the ATP-dependent AMP-binding enzyme family.</text>
</comment>
<dbReference type="OrthoDB" id="10253869at2759"/>
<evidence type="ECO:0000259" key="7">
    <source>
        <dbReference type="Pfam" id="PF00501"/>
    </source>
</evidence>
<evidence type="ECO:0000256" key="4">
    <source>
        <dbReference type="ARBA" id="ARBA00022741"/>
    </source>
</evidence>
<evidence type="ECO:0000256" key="1">
    <source>
        <dbReference type="ARBA" id="ARBA00006432"/>
    </source>
</evidence>
<keyword evidence="4" id="KW-0547">Nucleotide-binding</keyword>
<reference evidence="9 10" key="1">
    <citation type="journal article" date="2011" name="Science">
        <title>The Selaginella genome identifies genetic changes associated with the evolution of vascular plants.</title>
        <authorList>
            <person name="Banks J.A."/>
            <person name="Nishiyama T."/>
            <person name="Hasebe M."/>
            <person name="Bowman J.L."/>
            <person name="Gribskov M."/>
            <person name="dePamphilis C."/>
            <person name="Albert V.A."/>
            <person name="Aono N."/>
            <person name="Aoyama T."/>
            <person name="Ambrose B.A."/>
            <person name="Ashton N.W."/>
            <person name="Axtell M.J."/>
            <person name="Barker E."/>
            <person name="Barker M.S."/>
            <person name="Bennetzen J.L."/>
            <person name="Bonawitz N.D."/>
            <person name="Chapple C."/>
            <person name="Cheng C."/>
            <person name="Correa L.G."/>
            <person name="Dacre M."/>
            <person name="DeBarry J."/>
            <person name="Dreyer I."/>
            <person name="Elias M."/>
            <person name="Engstrom E.M."/>
            <person name="Estelle M."/>
            <person name="Feng L."/>
            <person name="Finet C."/>
            <person name="Floyd S.K."/>
            <person name="Frommer W.B."/>
            <person name="Fujita T."/>
            <person name="Gramzow L."/>
            <person name="Gutensohn M."/>
            <person name="Harholt J."/>
            <person name="Hattori M."/>
            <person name="Heyl A."/>
            <person name="Hirai T."/>
            <person name="Hiwatashi Y."/>
            <person name="Ishikawa M."/>
            <person name="Iwata M."/>
            <person name="Karol K.G."/>
            <person name="Koehler B."/>
            <person name="Kolukisaoglu U."/>
            <person name="Kubo M."/>
            <person name="Kurata T."/>
            <person name="Lalonde S."/>
            <person name="Li K."/>
            <person name="Li Y."/>
            <person name="Litt A."/>
            <person name="Lyons E."/>
            <person name="Manning G."/>
            <person name="Maruyama T."/>
            <person name="Michael T.P."/>
            <person name="Mikami K."/>
            <person name="Miyazaki S."/>
            <person name="Morinaga S."/>
            <person name="Murata T."/>
            <person name="Mueller-Roeber B."/>
            <person name="Nelson D.R."/>
            <person name="Obara M."/>
            <person name="Oguri Y."/>
            <person name="Olmstead R.G."/>
            <person name="Onodera N."/>
            <person name="Petersen B.L."/>
            <person name="Pils B."/>
            <person name="Prigge M."/>
            <person name="Rensing S.A."/>
            <person name="Riano-Pachon D.M."/>
            <person name="Roberts A.W."/>
            <person name="Sato Y."/>
            <person name="Scheller H.V."/>
            <person name="Schulz B."/>
            <person name="Schulz C."/>
            <person name="Shakirov E.V."/>
            <person name="Shibagaki N."/>
            <person name="Shinohara N."/>
            <person name="Shippen D.E."/>
            <person name="Soerensen I."/>
            <person name="Sotooka R."/>
            <person name="Sugimoto N."/>
            <person name="Sugita M."/>
            <person name="Sumikawa N."/>
            <person name="Tanurdzic M."/>
            <person name="Theissen G."/>
            <person name="Ulvskov P."/>
            <person name="Wakazuki S."/>
            <person name="Weng J.K."/>
            <person name="Willats W.W."/>
            <person name="Wipf D."/>
            <person name="Wolf P.G."/>
            <person name="Yang L."/>
            <person name="Zimmer A.D."/>
            <person name="Zhu Q."/>
            <person name="Mitros T."/>
            <person name="Hellsten U."/>
            <person name="Loque D."/>
            <person name="Otillar R."/>
            <person name="Salamov A."/>
            <person name="Schmutz J."/>
            <person name="Shapiro H."/>
            <person name="Lindquist E."/>
            <person name="Lucas S."/>
            <person name="Rokhsar D."/>
            <person name="Grigoriev I.V."/>
        </authorList>
    </citation>
    <scope>NUCLEOTIDE SEQUENCE [LARGE SCALE GENOMIC DNA]</scope>
</reference>
<dbReference type="AlphaFoldDB" id="D8SPQ0"/>
<evidence type="ECO:0000259" key="8">
    <source>
        <dbReference type="Pfam" id="PF13193"/>
    </source>
</evidence>
<dbReference type="FunFam" id="3.30.300.30:FF:000007">
    <property type="entry name" value="4-coumarate--CoA ligase 2"/>
    <property type="match status" value="1"/>
</dbReference>
<evidence type="ECO:0000256" key="3">
    <source>
        <dbReference type="ARBA" id="ARBA00022598"/>
    </source>
</evidence>
<evidence type="ECO:0000313" key="10">
    <source>
        <dbReference type="Proteomes" id="UP000001514"/>
    </source>
</evidence>
<dbReference type="Pfam" id="PF13193">
    <property type="entry name" value="AMP-binding_C"/>
    <property type="match status" value="1"/>
</dbReference>
<dbReference type="InterPro" id="IPR042099">
    <property type="entry name" value="ANL_N_sf"/>
</dbReference>
<dbReference type="HOGENOM" id="CLU_000022_59_2_1"/>
<dbReference type="GO" id="GO:0016405">
    <property type="term" value="F:CoA-ligase activity"/>
    <property type="evidence" value="ECO:0000318"/>
    <property type="project" value="GO_Central"/>
</dbReference>
<dbReference type="InterPro" id="IPR000873">
    <property type="entry name" value="AMP-dep_synth/lig_dom"/>
</dbReference>
<dbReference type="Gramene" id="EFJ13708">
    <property type="protein sequence ID" value="EFJ13708"/>
    <property type="gene ID" value="SELMODRAFT_450546"/>
</dbReference>
<dbReference type="GO" id="GO:0005524">
    <property type="term" value="F:ATP binding"/>
    <property type="evidence" value="ECO:0007669"/>
    <property type="project" value="UniProtKB-KW"/>
</dbReference>
<keyword evidence="5" id="KW-0067">ATP-binding</keyword>
<dbReference type="KEGG" id="smo:SELMODRAFT_450546"/>
<dbReference type="SUPFAM" id="SSF56801">
    <property type="entry name" value="Acetyl-CoA synthetase-like"/>
    <property type="match status" value="1"/>
</dbReference>
<dbReference type="InterPro" id="IPR025110">
    <property type="entry name" value="AMP-bd_C"/>
</dbReference>
<dbReference type="PANTHER" id="PTHR24096">
    <property type="entry name" value="LONG-CHAIN-FATTY-ACID--COA LIGASE"/>
    <property type="match status" value="1"/>
</dbReference>
<evidence type="ECO:0000256" key="5">
    <source>
        <dbReference type="ARBA" id="ARBA00022840"/>
    </source>
</evidence>
<accession>D8SPQ0</accession>
<dbReference type="FunFam" id="3.40.50.12780:FF:000003">
    <property type="entry name" value="Long-chain-fatty-acid--CoA ligase FadD"/>
    <property type="match status" value="1"/>
</dbReference>
<feature type="domain" description="AMP-binding enzyme C-terminal" evidence="8">
    <location>
        <begin position="450"/>
        <end position="525"/>
    </location>
</feature>
<keyword evidence="3 9" id="KW-0436">Ligase</keyword>
<dbReference type="PANTHER" id="PTHR24096:SF149">
    <property type="entry name" value="AMP-BINDING DOMAIN-CONTAINING PROTEIN-RELATED"/>
    <property type="match status" value="1"/>
</dbReference>
<dbReference type="FunCoup" id="D8SPQ0">
    <property type="interactions" value="2482"/>
</dbReference>
<protein>
    <recommendedName>
        <fullName evidence="2">4-coumarate--CoA ligase</fullName>
        <ecNumber evidence="2">6.2.1.12</ecNumber>
    </recommendedName>
</protein>
<dbReference type="InterPro" id="IPR045851">
    <property type="entry name" value="AMP-bd_C_sf"/>
</dbReference>
<dbReference type="EC" id="6.2.1.12" evidence="2"/>
<name>D8SPQ0_SELML</name>